<evidence type="ECO:0000259" key="2">
    <source>
        <dbReference type="Pfam" id="PF12770"/>
    </source>
</evidence>
<dbReference type="InterPro" id="IPR024983">
    <property type="entry name" value="CHAT_dom"/>
</dbReference>
<reference evidence="3" key="1">
    <citation type="submission" date="2021-01" db="EMBL/GenBank/DDBJ databases">
        <authorList>
            <person name="Kaushik A."/>
        </authorList>
    </citation>
    <scope>NUCLEOTIDE SEQUENCE</scope>
    <source>
        <strain evidence="3">AG2-2IIIB</strain>
    </source>
</reference>
<accession>A0A8H2WM72</accession>
<evidence type="ECO:0000313" key="4">
    <source>
        <dbReference type="Proteomes" id="UP000663843"/>
    </source>
</evidence>
<dbReference type="Proteomes" id="UP000663843">
    <property type="component" value="Unassembled WGS sequence"/>
</dbReference>
<dbReference type="SUPFAM" id="SSF48452">
    <property type="entry name" value="TPR-like"/>
    <property type="match status" value="2"/>
</dbReference>
<feature type="domain" description="CHAT" evidence="2">
    <location>
        <begin position="836"/>
        <end position="1116"/>
    </location>
</feature>
<dbReference type="PANTHER" id="PTHR19959:SF119">
    <property type="entry name" value="FUNGAL LIPASE-LIKE DOMAIN-CONTAINING PROTEIN"/>
    <property type="match status" value="1"/>
</dbReference>
<dbReference type="Pfam" id="PF12770">
    <property type="entry name" value="CHAT"/>
    <property type="match status" value="1"/>
</dbReference>
<gene>
    <name evidence="3" type="ORF">RDB_LOCUS31389</name>
</gene>
<dbReference type="EMBL" id="CAJMWT010001327">
    <property type="protein sequence ID" value="CAE6392615.1"/>
    <property type="molecule type" value="Genomic_DNA"/>
</dbReference>
<dbReference type="InterPro" id="IPR011990">
    <property type="entry name" value="TPR-like_helical_dom_sf"/>
</dbReference>
<dbReference type="PANTHER" id="PTHR19959">
    <property type="entry name" value="KINESIN LIGHT CHAIN"/>
    <property type="match status" value="1"/>
</dbReference>
<dbReference type="AlphaFoldDB" id="A0A8H2WM72"/>
<organism evidence="3 4">
    <name type="scientific">Rhizoctonia solani</name>
    <dbReference type="NCBI Taxonomy" id="456999"/>
    <lineage>
        <taxon>Eukaryota</taxon>
        <taxon>Fungi</taxon>
        <taxon>Dikarya</taxon>
        <taxon>Basidiomycota</taxon>
        <taxon>Agaricomycotina</taxon>
        <taxon>Agaricomycetes</taxon>
        <taxon>Cantharellales</taxon>
        <taxon>Ceratobasidiaceae</taxon>
        <taxon>Rhizoctonia</taxon>
    </lineage>
</organism>
<protein>
    <recommendedName>
        <fullName evidence="2">CHAT domain-containing protein</fullName>
    </recommendedName>
</protein>
<comment type="caution">
    <text evidence="3">The sequence shown here is derived from an EMBL/GenBank/DDBJ whole genome shotgun (WGS) entry which is preliminary data.</text>
</comment>
<evidence type="ECO:0000256" key="1">
    <source>
        <dbReference type="SAM" id="MobiDB-lite"/>
    </source>
</evidence>
<feature type="region of interest" description="Disordered" evidence="1">
    <location>
        <begin position="1"/>
        <end position="37"/>
    </location>
</feature>
<feature type="compositionally biased region" description="Polar residues" evidence="1">
    <location>
        <begin position="8"/>
        <end position="36"/>
    </location>
</feature>
<proteinExistence type="predicted"/>
<dbReference type="SUPFAM" id="SSF81901">
    <property type="entry name" value="HCP-like"/>
    <property type="match status" value="1"/>
</dbReference>
<name>A0A8H2WM72_9AGAM</name>
<dbReference type="Gene3D" id="1.25.40.10">
    <property type="entry name" value="Tetratricopeptide repeat domain"/>
    <property type="match status" value="3"/>
</dbReference>
<sequence length="1116" mass="123889">MNPAGETGSDSSIPQQQTPEIGEQTISGPNQASIGDNTYPDARGLNCVGWFYLEQFRSQGALEDLNKAMKCFTHAVSLTPDDDENLATWLTSRGIAFSERFKRLGALTDLEQSITCIARALRLTPDGHPSVPGRLTSLGVSYGDRHQRLGELADIKNAIEHFSRALALTPDGHPKLPHRYASLGVAYTELYRRLGELEDLEKSIENKSRALALTPVGHPDMAFRHADIGVSYTDRYRRLGELSDLEKAIESDTHALALTPGGHPSMSSRYSDLGVSYSDRYQRLGELADLDNAIGYHSRALESIPDGHPDISHRHAGLGMAYTERYKRLGELTDLEKATESHFRAVALTPNDHPDMPSQCANLGVSYGHRYRRLGELTDLEKVIECYSRALASTPEGHTDMPGRYSGLGAAYNDRYQRLGELADLEKSIESKAHAIALTPDDHPEMSCRYADIGSAYTDRYRRLGELADLEKSIEKRSRALTMTQIGHPDIPRRHAGLGVAYSDRYRRLGNLTDLEKAIECHSCAIALTPDGHPDLPRRHFNHGVDMLQHYRHTSQPSQLYNSLCSFHAATQVLAGVPRDKLQFALQWASLACEYTGLNPIQAYQTAIDLLPQTIWLGATANQRYQDLSMRELDNLAVNACRAAIQSSDYSLALEWLEHARCIVWNQSLMLRSPLDRLRLSHPDIAYRLKIVANELHVYSFETRTDQSTLYDLSTQEQVGQQRRRLATDYYSLLAEIRQVPGFESFLKSTKAKELMRGVQSGPVVVVNCHKDQCDALIILPGYDGVKHVPLPSFTEKQAQQARSELQLSLKHKRLRQRGVKVWGQSDPVDNIGSVLRILWSGIVKPVLDYLGYTNHVSSDRLPHITWCPTGPLSFLPLHAAGDYDQPQARAFDYAVSSYIPTLSALISSTPSSLNRNCRVLAVGQATTPGQNPLPGISKELAYVKAHTHTNADYSQLIDDQATTTSVLDAMEHHDWVHLACHAHQNVNDPTKSGFYLHDGTLDLVSINRRSFKNKGLAFLSACQTATGDEKLPDEAIHLASGMLMAGYPSVIATMWSVVDDDAPFVADKVYGQLMKDGKIGNGEAGRALHDAVAGLRGKVEEKDFARWVPYIHIGS</sequence>
<evidence type="ECO:0000313" key="3">
    <source>
        <dbReference type="EMBL" id="CAE6392615.1"/>
    </source>
</evidence>